<dbReference type="PANTHER" id="PTHR10678">
    <property type="entry name" value="26S PROTEASOME NON-ATPASE REGULATORY SUBUNIT 11/COP9 SIGNALOSOME COMPLEX SUBUNIT 2"/>
    <property type="match status" value="1"/>
</dbReference>
<proteinExistence type="predicted"/>
<evidence type="ECO:0000256" key="3">
    <source>
        <dbReference type="ARBA" id="ARBA00022490"/>
    </source>
</evidence>
<organism evidence="6">
    <name type="scientific">Auxenochlorella protothecoides</name>
    <name type="common">Green microalga</name>
    <name type="synonym">Chlorella protothecoides</name>
    <dbReference type="NCBI Taxonomy" id="3075"/>
    <lineage>
        <taxon>Eukaryota</taxon>
        <taxon>Viridiplantae</taxon>
        <taxon>Chlorophyta</taxon>
        <taxon>core chlorophytes</taxon>
        <taxon>Trebouxiophyceae</taxon>
        <taxon>Chlorellales</taxon>
        <taxon>Chlorellaceae</taxon>
        <taxon>Auxenochlorella</taxon>
    </lineage>
</organism>
<dbReference type="SMART" id="SM00753">
    <property type="entry name" value="PAM"/>
    <property type="match status" value="1"/>
</dbReference>
<sequence length="445" mass="49210">MDDDSDMEDYGFDYSEDEMEEQDVDVENQYYNSKGLLETEDGLDEALAGFQQVLEMECEDREKWAFKALKQIVKVHFRRGASEDMLAAYRCLLDAAAVPSISRAAAEKKLNSVLDCVGASPDAALLRDFYAATLEALRTHPNDRLWFKTNMKLATLWVAEGQMQRALTILNALHKLCTAEDGGAGDDHKKGTQTLEVIALLIQVHTAQRGTKALKALYAGALRIRSAVPHPRILGVIKECGGKVHMADRAWEAAATDFFEAFKSYDEAGAAARVRCLKYLVLATMLMQSGVDPFDSQEARPYKNEPEVAAMTALVDAYQSSAIPEFERILRTHRAAIMADPFIAQYVEDLLRNVRIQAVSRLVQSYSRIRLSAIGEELNIPPPEVESLLVSMLLDGKFAGAIDQVQGVLTLDRADPNDARHAALERWGCQLAALQGTLAARLNAV</sequence>
<gene>
    <name evidence="6" type="ORF">g.3103</name>
</gene>
<dbReference type="InterPro" id="IPR000717">
    <property type="entry name" value="PCI_dom"/>
</dbReference>
<comment type="subcellular location">
    <subcellularLocation>
        <location evidence="2">Cytoplasm</location>
    </subcellularLocation>
    <subcellularLocation>
        <location evidence="1">Nucleus</location>
    </subcellularLocation>
</comment>
<dbReference type="EMBL" id="GDKF01000513">
    <property type="protein sequence ID" value="JAT78109.1"/>
    <property type="molecule type" value="Transcribed_RNA"/>
</dbReference>
<evidence type="ECO:0000313" key="6">
    <source>
        <dbReference type="EMBL" id="JAT78109.1"/>
    </source>
</evidence>
<dbReference type="FunFam" id="1.25.40.570:FF:000006">
    <property type="entry name" value="COP9 signalosome complex subunit 2"/>
    <property type="match status" value="1"/>
</dbReference>
<reference evidence="6" key="1">
    <citation type="submission" date="2015-08" db="EMBL/GenBank/DDBJ databases">
        <authorList>
            <person name="Babu N.S."/>
            <person name="Beckwith C.J."/>
            <person name="Beseler K.G."/>
            <person name="Brison A."/>
            <person name="Carone J.V."/>
            <person name="Caskin T.P."/>
            <person name="Diamond M."/>
            <person name="Durham M.E."/>
            <person name="Foxe J.M."/>
            <person name="Go M."/>
            <person name="Henderson B.A."/>
            <person name="Jones I.B."/>
            <person name="McGettigan J.A."/>
            <person name="Micheletti S.J."/>
            <person name="Nasrallah M.E."/>
            <person name="Ortiz D."/>
            <person name="Piller C.R."/>
            <person name="Privatt S.R."/>
            <person name="Schneider S.L."/>
            <person name="Sharp S."/>
            <person name="Smith T.C."/>
            <person name="Stanton J.D."/>
            <person name="Ullery H.E."/>
            <person name="Wilson R.J."/>
            <person name="Serrano M.G."/>
            <person name="Buck G."/>
            <person name="Lee V."/>
            <person name="Wang Y."/>
            <person name="Carvalho R."/>
            <person name="Voegtly L."/>
            <person name="Shi R."/>
            <person name="Duckworth R."/>
            <person name="Johnson A."/>
            <person name="Loviza R."/>
            <person name="Walstead R."/>
            <person name="Shah Z."/>
            <person name="Kiflezghi M."/>
            <person name="Wade K."/>
            <person name="Ball S.L."/>
            <person name="Bradley K.W."/>
            <person name="Asai D.J."/>
            <person name="Bowman C.A."/>
            <person name="Russell D.A."/>
            <person name="Pope W.H."/>
            <person name="Jacobs-Sera D."/>
            <person name="Hendrix R.W."/>
            <person name="Hatfull G.F."/>
        </authorList>
    </citation>
    <scope>NUCLEOTIDE SEQUENCE</scope>
</reference>
<evidence type="ECO:0000259" key="5">
    <source>
        <dbReference type="PROSITE" id="PS50250"/>
    </source>
</evidence>
<dbReference type="InterPro" id="IPR036390">
    <property type="entry name" value="WH_DNA-bd_sf"/>
</dbReference>
<dbReference type="AlphaFoldDB" id="A0A1D2AFY5"/>
<dbReference type="Pfam" id="PF01399">
    <property type="entry name" value="PCI"/>
    <property type="match status" value="1"/>
</dbReference>
<dbReference type="SUPFAM" id="SSF46785">
    <property type="entry name" value="Winged helix' DNA-binding domain"/>
    <property type="match status" value="1"/>
</dbReference>
<evidence type="ECO:0000256" key="4">
    <source>
        <dbReference type="ARBA" id="ARBA00023242"/>
    </source>
</evidence>
<keyword evidence="4" id="KW-0539">Nucleus</keyword>
<evidence type="ECO:0000256" key="1">
    <source>
        <dbReference type="ARBA" id="ARBA00004123"/>
    </source>
</evidence>
<name>A0A1D2AFY5_AUXPR</name>
<dbReference type="Gene3D" id="1.25.40.570">
    <property type="match status" value="1"/>
</dbReference>
<dbReference type="PROSITE" id="PS50250">
    <property type="entry name" value="PCI"/>
    <property type="match status" value="1"/>
</dbReference>
<feature type="domain" description="PCI" evidence="5">
    <location>
        <begin position="254"/>
        <end position="416"/>
    </location>
</feature>
<dbReference type="GO" id="GO:0005737">
    <property type="term" value="C:cytoplasm"/>
    <property type="evidence" value="ECO:0007669"/>
    <property type="project" value="UniProtKB-SubCell"/>
</dbReference>
<dbReference type="SMART" id="SM00088">
    <property type="entry name" value="PINT"/>
    <property type="match status" value="1"/>
</dbReference>
<dbReference type="InterPro" id="IPR050871">
    <property type="entry name" value="26S_Proteasome/COP9_Components"/>
</dbReference>
<dbReference type="GO" id="GO:0005634">
    <property type="term" value="C:nucleus"/>
    <property type="evidence" value="ECO:0007669"/>
    <property type="project" value="UniProtKB-SubCell"/>
</dbReference>
<evidence type="ECO:0000256" key="2">
    <source>
        <dbReference type="ARBA" id="ARBA00004496"/>
    </source>
</evidence>
<keyword evidence="3" id="KW-0963">Cytoplasm</keyword>
<accession>A0A1D2AFY5</accession>
<protein>
    <recommendedName>
        <fullName evidence="5">PCI domain-containing protein</fullName>
    </recommendedName>
</protein>